<evidence type="ECO:0000313" key="3">
    <source>
        <dbReference type="Proteomes" id="UP000028999"/>
    </source>
</evidence>
<protein>
    <submittedName>
        <fullName evidence="1">(rape) hypothetical protein</fullName>
    </submittedName>
    <submittedName>
        <fullName evidence="2">BnaA06g12850D protein</fullName>
    </submittedName>
</protein>
<name>A0A078GNG6_BRANA</name>
<reference evidence="2" key="2">
    <citation type="submission" date="2014-06" db="EMBL/GenBank/DDBJ databases">
        <authorList>
            <person name="Genoscope - CEA"/>
        </authorList>
    </citation>
    <scope>NUCLEOTIDE SEQUENCE</scope>
</reference>
<evidence type="ECO:0000313" key="1">
    <source>
        <dbReference type="EMBL" id="CAF2084088.1"/>
    </source>
</evidence>
<keyword evidence="3" id="KW-1185">Reference proteome</keyword>
<dbReference type="Gramene" id="CDY26737">
    <property type="protein sequence ID" value="CDY26737"/>
    <property type="gene ID" value="GSBRNA2T00035648001"/>
</dbReference>
<dbReference type="PaxDb" id="3708-A0A078GNG6"/>
<dbReference type="AlphaFoldDB" id="A0A078GNG6"/>
<dbReference type="EMBL" id="HG994360">
    <property type="protein sequence ID" value="CAF2084088.1"/>
    <property type="molecule type" value="Genomic_DNA"/>
</dbReference>
<sequence>MWYGRGDYDAYGIDESVRIIEELKKQYMMWKIL</sequence>
<reference evidence="2 3" key="1">
    <citation type="journal article" date="2014" name="Science">
        <title>Plant genetics. Early allopolyploid evolution in the post-Neolithic Brassica napus oilseed genome.</title>
        <authorList>
            <person name="Chalhoub B."/>
            <person name="Denoeud F."/>
            <person name="Liu S."/>
            <person name="Parkin I.A."/>
            <person name="Tang H."/>
            <person name="Wang X."/>
            <person name="Chiquet J."/>
            <person name="Belcram H."/>
            <person name="Tong C."/>
            <person name="Samans B."/>
            <person name="Correa M."/>
            <person name="Da Silva C."/>
            <person name="Just J."/>
            <person name="Falentin C."/>
            <person name="Koh C.S."/>
            <person name="Le Clainche I."/>
            <person name="Bernard M."/>
            <person name="Bento P."/>
            <person name="Noel B."/>
            <person name="Labadie K."/>
            <person name="Alberti A."/>
            <person name="Charles M."/>
            <person name="Arnaud D."/>
            <person name="Guo H."/>
            <person name="Daviaud C."/>
            <person name="Alamery S."/>
            <person name="Jabbari K."/>
            <person name="Zhao M."/>
            <person name="Edger P.P."/>
            <person name="Chelaifa H."/>
            <person name="Tack D."/>
            <person name="Lassalle G."/>
            <person name="Mestiri I."/>
            <person name="Schnel N."/>
            <person name="Le Paslier M.C."/>
            <person name="Fan G."/>
            <person name="Renault V."/>
            <person name="Bayer P.E."/>
            <person name="Golicz A.A."/>
            <person name="Manoli S."/>
            <person name="Lee T.H."/>
            <person name="Thi V.H."/>
            <person name="Chalabi S."/>
            <person name="Hu Q."/>
            <person name="Fan C."/>
            <person name="Tollenaere R."/>
            <person name="Lu Y."/>
            <person name="Battail C."/>
            <person name="Shen J."/>
            <person name="Sidebottom C.H."/>
            <person name="Wang X."/>
            <person name="Canaguier A."/>
            <person name="Chauveau A."/>
            <person name="Berard A."/>
            <person name="Deniot G."/>
            <person name="Guan M."/>
            <person name="Liu Z."/>
            <person name="Sun F."/>
            <person name="Lim Y.P."/>
            <person name="Lyons E."/>
            <person name="Town C.D."/>
            <person name="Bancroft I."/>
            <person name="Wang X."/>
            <person name="Meng J."/>
            <person name="Ma J."/>
            <person name="Pires J.C."/>
            <person name="King G.J."/>
            <person name="Brunel D."/>
            <person name="Delourme R."/>
            <person name="Renard M."/>
            <person name="Aury J.M."/>
            <person name="Adams K.L."/>
            <person name="Batley J."/>
            <person name="Snowdon R.J."/>
            <person name="Tost J."/>
            <person name="Edwards D."/>
            <person name="Zhou Y."/>
            <person name="Hua W."/>
            <person name="Sharpe A.G."/>
            <person name="Paterson A.H."/>
            <person name="Guan C."/>
            <person name="Wincker P."/>
        </authorList>
    </citation>
    <scope>NUCLEOTIDE SEQUENCE [LARGE SCALE GENOMIC DNA]</scope>
    <source>
        <strain evidence="3">cv. Darmor-bzh</strain>
    </source>
</reference>
<dbReference type="Proteomes" id="UP000028999">
    <property type="component" value="Unassembled WGS sequence"/>
</dbReference>
<dbReference type="EMBL" id="LK032193">
    <property type="protein sequence ID" value="CDY26737.1"/>
    <property type="molecule type" value="Genomic_DNA"/>
</dbReference>
<dbReference type="Proteomes" id="UP001295469">
    <property type="component" value="Chromosome A06"/>
</dbReference>
<accession>A0A078GNG6</accession>
<evidence type="ECO:0000313" key="2">
    <source>
        <dbReference type="EMBL" id="CDY26737.1"/>
    </source>
</evidence>
<gene>
    <name evidence="2" type="primary">BnaA06g12850D</name>
    <name evidence="1" type="ORF">DARMORV10_A06P14810.1</name>
    <name evidence="2" type="ORF">GSBRNA2T00035648001</name>
</gene>
<reference evidence="1" key="3">
    <citation type="submission" date="2021-01" db="EMBL/GenBank/DDBJ databases">
        <authorList>
            <consortium name="Genoscope - CEA"/>
            <person name="William W."/>
        </authorList>
    </citation>
    <scope>NUCLEOTIDE SEQUENCE</scope>
</reference>
<organism evidence="2 3">
    <name type="scientific">Brassica napus</name>
    <name type="common">Rape</name>
    <dbReference type="NCBI Taxonomy" id="3708"/>
    <lineage>
        <taxon>Eukaryota</taxon>
        <taxon>Viridiplantae</taxon>
        <taxon>Streptophyta</taxon>
        <taxon>Embryophyta</taxon>
        <taxon>Tracheophyta</taxon>
        <taxon>Spermatophyta</taxon>
        <taxon>Magnoliopsida</taxon>
        <taxon>eudicotyledons</taxon>
        <taxon>Gunneridae</taxon>
        <taxon>Pentapetalae</taxon>
        <taxon>rosids</taxon>
        <taxon>malvids</taxon>
        <taxon>Brassicales</taxon>
        <taxon>Brassicaceae</taxon>
        <taxon>Brassiceae</taxon>
        <taxon>Brassica</taxon>
    </lineage>
</organism>
<proteinExistence type="predicted"/>